<protein>
    <submittedName>
        <fullName evidence="2">Uncharacterized protein</fullName>
    </submittedName>
</protein>
<evidence type="ECO:0000313" key="2">
    <source>
        <dbReference type="EMBL" id="MBM7589095.1"/>
    </source>
</evidence>
<dbReference type="RefSeq" id="WP_204516784.1">
    <property type="nucleotide sequence ID" value="NZ_BAABIN010000009.1"/>
</dbReference>
<keyword evidence="3" id="KW-1185">Reference proteome</keyword>
<sequence>MKKALLLAVLLISLVSSTALASSGDRGVISNDTPDTPITILSSGDRG</sequence>
<organism evidence="2 3">
    <name type="scientific">Brevibacillus fulvus</name>
    <dbReference type="NCBI Taxonomy" id="1125967"/>
    <lineage>
        <taxon>Bacteria</taxon>
        <taxon>Bacillati</taxon>
        <taxon>Bacillota</taxon>
        <taxon>Bacilli</taxon>
        <taxon>Bacillales</taxon>
        <taxon>Paenibacillaceae</taxon>
        <taxon>Brevibacillus</taxon>
    </lineage>
</organism>
<reference evidence="2" key="1">
    <citation type="submission" date="2021-01" db="EMBL/GenBank/DDBJ databases">
        <title>Genomic Encyclopedia of Type Strains, Phase IV (KMG-IV): sequencing the most valuable type-strain genomes for metagenomic binning, comparative biology and taxonomic classification.</title>
        <authorList>
            <person name="Goeker M."/>
        </authorList>
    </citation>
    <scope>NUCLEOTIDE SEQUENCE</scope>
    <source>
        <strain evidence="2">DSM 25523</strain>
    </source>
</reference>
<proteinExistence type="predicted"/>
<evidence type="ECO:0000256" key="1">
    <source>
        <dbReference type="SAM" id="SignalP"/>
    </source>
</evidence>
<accession>A0A939BNI5</accession>
<gene>
    <name evidence="2" type="ORF">JOD01_000681</name>
</gene>
<comment type="caution">
    <text evidence="2">The sequence shown here is derived from an EMBL/GenBank/DDBJ whole genome shotgun (WGS) entry which is preliminary data.</text>
</comment>
<dbReference type="Proteomes" id="UP000717624">
    <property type="component" value="Unassembled WGS sequence"/>
</dbReference>
<dbReference type="EMBL" id="JAFBEB010000001">
    <property type="protein sequence ID" value="MBM7589095.1"/>
    <property type="molecule type" value="Genomic_DNA"/>
</dbReference>
<feature type="chain" id="PRO_5037428571" evidence="1">
    <location>
        <begin position="22"/>
        <end position="47"/>
    </location>
</feature>
<name>A0A939BNI5_9BACL</name>
<feature type="signal peptide" evidence="1">
    <location>
        <begin position="1"/>
        <end position="21"/>
    </location>
</feature>
<keyword evidence="1" id="KW-0732">Signal</keyword>
<evidence type="ECO:0000313" key="3">
    <source>
        <dbReference type="Proteomes" id="UP000717624"/>
    </source>
</evidence>
<dbReference type="AlphaFoldDB" id="A0A939BNI5"/>